<dbReference type="CDD" id="cd01389">
    <property type="entry name" value="HMG-box_ROX1-like"/>
    <property type="match status" value="1"/>
</dbReference>
<evidence type="ECO:0000313" key="7">
    <source>
        <dbReference type="Proteomes" id="UP000015241"/>
    </source>
</evidence>
<feature type="domain" description="HMG box" evidence="5">
    <location>
        <begin position="119"/>
        <end position="194"/>
    </location>
</feature>
<evidence type="ECO:0000256" key="2">
    <source>
        <dbReference type="ARBA" id="ARBA00023163"/>
    </source>
</evidence>
<feature type="region of interest" description="Disordered" evidence="4">
    <location>
        <begin position="46"/>
        <end position="118"/>
    </location>
</feature>
<dbReference type="GO" id="GO:0001228">
    <property type="term" value="F:DNA-binding transcription activator activity, RNA polymerase II-specific"/>
    <property type="evidence" value="ECO:0007669"/>
    <property type="project" value="TreeGrafter"/>
</dbReference>
<feature type="compositionally biased region" description="Low complexity" evidence="4">
    <location>
        <begin position="360"/>
        <end position="375"/>
    </location>
</feature>
<evidence type="ECO:0000259" key="5">
    <source>
        <dbReference type="PROSITE" id="PS50118"/>
    </source>
</evidence>
<dbReference type="SUPFAM" id="SSF47095">
    <property type="entry name" value="HMG-box"/>
    <property type="match status" value="1"/>
</dbReference>
<keyword evidence="1 3" id="KW-0238">DNA-binding</keyword>
<dbReference type="OrthoDB" id="6247875at2759"/>
<dbReference type="SMART" id="SM00398">
    <property type="entry name" value="HMG"/>
    <property type="match status" value="1"/>
</dbReference>
<keyword evidence="7" id="KW-1185">Reference proteome</keyword>
<dbReference type="InParanoid" id="S8FIT7"/>
<keyword evidence="2" id="KW-0804">Transcription</keyword>
<dbReference type="GO" id="GO:0005634">
    <property type="term" value="C:nucleus"/>
    <property type="evidence" value="ECO:0007669"/>
    <property type="project" value="UniProtKB-UniRule"/>
</dbReference>
<evidence type="ECO:0000256" key="4">
    <source>
        <dbReference type="SAM" id="MobiDB-lite"/>
    </source>
</evidence>
<evidence type="ECO:0000256" key="1">
    <source>
        <dbReference type="ARBA" id="ARBA00023125"/>
    </source>
</evidence>
<accession>S8FIT7</accession>
<dbReference type="PROSITE" id="PS50118">
    <property type="entry name" value="HMG_BOX_2"/>
    <property type="match status" value="1"/>
</dbReference>
<feature type="region of interest" description="Disordered" evidence="4">
    <location>
        <begin position="1"/>
        <end position="25"/>
    </location>
</feature>
<dbReference type="InterPro" id="IPR050140">
    <property type="entry name" value="SRY-related_HMG-box_TF-like"/>
</dbReference>
<dbReference type="Proteomes" id="UP000015241">
    <property type="component" value="Unassembled WGS sequence"/>
</dbReference>
<dbReference type="STRING" id="743788.S8FIT7"/>
<dbReference type="HOGENOM" id="CLU_508083_0_0_1"/>
<proteinExistence type="predicted"/>
<dbReference type="PANTHER" id="PTHR10270">
    <property type="entry name" value="SOX TRANSCRIPTION FACTOR"/>
    <property type="match status" value="1"/>
</dbReference>
<feature type="compositionally biased region" description="Basic and acidic residues" evidence="4">
    <location>
        <begin position="106"/>
        <end position="118"/>
    </location>
</feature>
<name>S8FIT7_FOMSC</name>
<dbReference type="Gene3D" id="1.10.30.10">
    <property type="entry name" value="High mobility group box domain"/>
    <property type="match status" value="1"/>
</dbReference>
<dbReference type="InterPro" id="IPR036910">
    <property type="entry name" value="HMG_box_dom_sf"/>
</dbReference>
<feature type="compositionally biased region" description="Basic residues" evidence="4">
    <location>
        <begin position="202"/>
        <end position="211"/>
    </location>
</feature>
<feature type="compositionally biased region" description="Basic and acidic residues" evidence="4">
    <location>
        <begin position="1"/>
        <end position="10"/>
    </location>
</feature>
<keyword evidence="3" id="KW-0539">Nucleus</keyword>
<dbReference type="eggNOG" id="KOG0527">
    <property type="taxonomic scope" value="Eukaryota"/>
</dbReference>
<evidence type="ECO:0000256" key="3">
    <source>
        <dbReference type="PROSITE-ProRule" id="PRU00267"/>
    </source>
</evidence>
<dbReference type="InterPro" id="IPR009071">
    <property type="entry name" value="HMG_box_dom"/>
</dbReference>
<dbReference type="PANTHER" id="PTHR10270:SF161">
    <property type="entry name" value="SEX-DETERMINING REGION Y PROTEIN"/>
    <property type="match status" value="1"/>
</dbReference>
<feature type="region of interest" description="Disordered" evidence="4">
    <location>
        <begin position="195"/>
        <end position="223"/>
    </location>
</feature>
<dbReference type="GO" id="GO:0000978">
    <property type="term" value="F:RNA polymerase II cis-regulatory region sequence-specific DNA binding"/>
    <property type="evidence" value="ECO:0007669"/>
    <property type="project" value="TreeGrafter"/>
</dbReference>
<feature type="compositionally biased region" description="Low complexity" evidence="4">
    <location>
        <begin position="71"/>
        <end position="86"/>
    </location>
</feature>
<dbReference type="AlphaFoldDB" id="S8FIT7"/>
<protein>
    <recommendedName>
        <fullName evidence="5">HMG box domain-containing protein</fullName>
    </recommendedName>
</protein>
<feature type="region of interest" description="Disordered" evidence="4">
    <location>
        <begin position="360"/>
        <end position="381"/>
    </location>
</feature>
<organism evidence="6 7">
    <name type="scientific">Fomitopsis schrenkii</name>
    <name type="common">Brown rot fungus</name>
    <dbReference type="NCBI Taxonomy" id="2126942"/>
    <lineage>
        <taxon>Eukaryota</taxon>
        <taxon>Fungi</taxon>
        <taxon>Dikarya</taxon>
        <taxon>Basidiomycota</taxon>
        <taxon>Agaricomycotina</taxon>
        <taxon>Agaricomycetes</taxon>
        <taxon>Polyporales</taxon>
        <taxon>Fomitopsis</taxon>
    </lineage>
</organism>
<dbReference type="GO" id="GO:0030154">
    <property type="term" value="P:cell differentiation"/>
    <property type="evidence" value="ECO:0007669"/>
    <property type="project" value="TreeGrafter"/>
</dbReference>
<dbReference type="Pfam" id="PF00505">
    <property type="entry name" value="HMG_box"/>
    <property type="match status" value="1"/>
</dbReference>
<feature type="DNA-binding region" description="HMG box" evidence="3">
    <location>
        <begin position="119"/>
        <end position="194"/>
    </location>
</feature>
<evidence type="ECO:0000313" key="6">
    <source>
        <dbReference type="EMBL" id="EPS98294.1"/>
    </source>
</evidence>
<sequence length="570" mass="63226">MPAYRTRETSSRLATDAPHPLPPTVAIISPTPRAFTFPINNDIHFASPSSSPFEPDLKSVCTPPPLPRAFSPTSSIGSDGSSILSTPSARSSQASHKRRRSTASDIVERRPKKGDEDYIKRPENAFILFRRKCCEDRQAADEAAEEPVKKQRQADLSKAISQQWKSLPADERAYWEDLAKEKKKEHEAMYPNYVYRPQRTKERAKSKKGKGRNGGEQETDVESSISFVLPVPSQPRSLSRDSFPALTRGQNRRAVSAPTPPPAHQIIQLPSVFMPSCPTSPSLLPRISRRSPRIPHPDDDHLTHFEYLPNDSLYPPTFQQPATFEPNMQVRSRSRRRSDKHQLIDRSQTDQLFHMFQAEQSALQQQQQQSHPQSQGGPLLQSLRIPRDPALMSSSLVSPAESIASSQFLSPIDHYTSPISPSSSHGAPYTPAEAISMMALSLGGQTDDMSQQQPSTVAPGQASEFAFSSFSWSTDGSFWPDENMIPDDFDLSAIPPIELGISKFDGEMQQIAGMTGGDVPLGYDFTESGEFPPMDMAPEHDLHDADPGQDPFNVNVNGMFSGYDNGNMPW</sequence>
<reference evidence="6 7" key="1">
    <citation type="journal article" date="2012" name="Science">
        <title>The Paleozoic origin of enzymatic lignin decomposition reconstructed from 31 fungal genomes.</title>
        <authorList>
            <person name="Floudas D."/>
            <person name="Binder M."/>
            <person name="Riley R."/>
            <person name="Barry K."/>
            <person name="Blanchette R.A."/>
            <person name="Henrissat B."/>
            <person name="Martinez A.T."/>
            <person name="Otillar R."/>
            <person name="Spatafora J.W."/>
            <person name="Yadav J.S."/>
            <person name="Aerts A."/>
            <person name="Benoit I."/>
            <person name="Boyd A."/>
            <person name="Carlson A."/>
            <person name="Copeland A."/>
            <person name="Coutinho P.M."/>
            <person name="de Vries R.P."/>
            <person name="Ferreira P."/>
            <person name="Findley K."/>
            <person name="Foster B."/>
            <person name="Gaskell J."/>
            <person name="Glotzer D."/>
            <person name="Gorecki P."/>
            <person name="Heitman J."/>
            <person name="Hesse C."/>
            <person name="Hori C."/>
            <person name="Igarashi K."/>
            <person name="Jurgens J.A."/>
            <person name="Kallen N."/>
            <person name="Kersten P."/>
            <person name="Kohler A."/>
            <person name="Kuees U."/>
            <person name="Kumar T.K.A."/>
            <person name="Kuo A."/>
            <person name="LaButti K."/>
            <person name="Larrondo L.F."/>
            <person name="Lindquist E."/>
            <person name="Ling A."/>
            <person name="Lombard V."/>
            <person name="Lucas S."/>
            <person name="Lundell T."/>
            <person name="Martin R."/>
            <person name="McLaughlin D.J."/>
            <person name="Morgenstern I."/>
            <person name="Morin E."/>
            <person name="Murat C."/>
            <person name="Nagy L.G."/>
            <person name="Nolan M."/>
            <person name="Ohm R.A."/>
            <person name="Patyshakuliyeva A."/>
            <person name="Rokas A."/>
            <person name="Ruiz-Duenas F.J."/>
            <person name="Sabat G."/>
            <person name="Salamov A."/>
            <person name="Samejima M."/>
            <person name="Schmutz J."/>
            <person name="Slot J.C."/>
            <person name="St John F."/>
            <person name="Stenlid J."/>
            <person name="Sun H."/>
            <person name="Sun S."/>
            <person name="Syed K."/>
            <person name="Tsang A."/>
            <person name="Wiebenga A."/>
            <person name="Young D."/>
            <person name="Pisabarro A."/>
            <person name="Eastwood D.C."/>
            <person name="Martin F."/>
            <person name="Cullen D."/>
            <person name="Grigoriev I.V."/>
            <person name="Hibbett D.S."/>
        </authorList>
    </citation>
    <scope>NUCLEOTIDE SEQUENCE</scope>
    <source>
        <strain evidence="7">FP-58527</strain>
    </source>
</reference>
<dbReference type="EMBL" id="KE504167">
    <property type="protein sequence ID" value="EPS98294.1"/>
    <property type="molecule type" value="Genomic_DNA"/>
</dbReference>
<gene>
    <name evidence="6" type="ORF">FOMPIDRAFT_59166</name>
</gene>